<evidence type="ECO:0000313" key="3">
    <source>
        <dbReference type="Proteomes" id="UP000322244"/>
    </source>
</evidence>
<evidence type="ECO:0000259" key="1">
    <source>
        <dbReference type="Pfam" id="PF01909"/>
    </source>
</evidence>
<sequence length="214" mass="23471">MAEQLDVPADSAVHRYLDALVDRARTTLPDNLVGVYVTGSLATGGYLQDLSDIDVMLVVDASLDHATKAAVIDRLRNSALPCPTRGLELVIYRREVVAIGRTDPAFELELNDGPRMAFRSTSTPSDRPPEDGTFWYALDRDIVRQRGIALLGPPSADVFGALSEPELAAVIDEADRWHTEHAPGTENAARNARRGRIRIETGKWLSKRSPQVSD</sequence>
<accession>A0A5A7SHK0</accession>
<dbReference type="Proteomes" id="UP000322244">
    <property type="component" value="Unassembled WGS sequence"/>
</dbReference>
<evidence type="ECO:0000313" key="2">
    <source>
        <dbReference type="EMBL" id="KAA0024207.1"/>
    </source>
</evidence>
<dbReference type="SUPFAM" id="SSF81301">
    <property type="entry name" value="Nucleotidyltransferase"/>
    <property type="match status" value="1"/>
</dbReference>
<dbReference type="OrthoDB" id="7058480at2"/>
<keyword evidence="3" id="KW-1185">Reference proteome</keyword>
<dbReference type="EMBL" id="VLNY01000002">
    <property type="protein sequence ID" value="KAA0024207.1"/>
    <property type="molecule type" value="Genomic_DNA"/>
</dbReference>
<dbReference type="Pfam" id="PF01909">
    <property type="entry name" value="NTP_transf_2"/>
    <property type="match status" value="1"/>
</dbReference>
<dbReference type="InterPro" id="IPR043519">
    <property type="entry name" value="NT_sf"/>
</dbReference>
<dbReference type="RefSeq" id="WP_149429368.1">
    <property type="nucleotide sequence ID" value="NZ_VLNY01000002.1"/>
</dbReference>
<dbReference type="CDD" id="cd05403">
    <property type="entry name" value="NT_KNTase_like"/>
    <property type="match status" value="1"/>
</dbReference>
<name>A0A5A7SHK0_9NOCA</name>
<proteinExistence type="predicted"/>
<reference evidence="2 3" key="1">
    <citation type="submission" date="2019-07" db="EMBL/GenBank/DDBJ databases">
        <title>Rhodococcus cavernicolus sp. nov., isolated from a cave.</title>
        <authorList>
            <person name="Lee S.D."/>
        </authorList>
    </citation>
    <scope>NUCLEOTIDE SEQUENCE [LARGE SCALE GENOMIC DNA]</scope>
    <source>
        <strain evidence="2 3">C1-24</strain>
    </source>
</reference>
<comment type="caution">
    <text evidence="2">The sequence shown here is derived from an EMBL/GenBank/DDBJ whole genome shotgun (WGS) entry which is preliminary data.</text>
</comment>
<feature type="domain" description="Polymerase nucleotidyl transferase" evidence="1">
    <location>
        <begin position="32"/>
        <end position="64"/>
    </location>
</feature>
<dbReference type="Gene3D" id="3.30.460.10">
    <property type="entry name" value="Beta Polymerase, domain 2"/>
    <property type="match status" value="1"/>
</dbReference>
<dbReference type="AlphaFoldDB" id="A0A5A7SHK0"/>
<keyword evidence="2" id="KW-0808">Transferase</keyword>
<dbReference type="GO" id="GO:0016779">
    <property type="term" value="F:nucleotidyltransferase activity"/>
    <property type="evidence" value="ECO:0007669"/>
    <property type="project" value="InterPro"/>
</dbReference>
<dbReference type="InterPro" id="IPR002934">
    <property type="entry name" value="Polymerase_NTP_transf_dom"/>
</dbReference>
<gene>
    <name evidence="2" type="ORF">FOY51_06610</name>
</gene>
<organism evidence="2 3">
    <name type="scientific">Antrihabitans cavernicola</name>
    <dbReference type="NCBI Taxonomy" id="2495913"/>
    <lineage>
        <taxon>Bacteria</taxon>
        <taxon>Bacillati</taxon>
        <taxon>Actinomycetota</taxon>
        <taxon>Actinomycetes</taxon>
        <taxon>Mycobacteriales</taxon>
        <taxon>Nocardiaceae</taxon>
        <taxon>Antrihabitans</taxon>
    </lineage>
</organism>
<protein>
    <submittedName>
        <fullName evidence="2">Nucleotidyltransferase domain-containing protein</fullName>
    </submittedName>
</protein>